<keyword evidence="2" id="KW-1185">Reference proteome</keyword>
<evidence type="ECO:0008006" key="3">
    <source>
        <dbReference type="Google" id="ProtNLM"/>
    </source>
</evidence>
<dbReference type="EMBL" id="QORO01000001">
    <property type="protein sequence ID" value="RCK61207.1"/>
    <property type="molecule type" value="Genomic_DNA"/>
</dbReference>
<gene>
    <name evidence="1" type="ORF">DTO57_00705</name>
</gene>
<sequence length="216" mass="24188">MRKVHQLALDTIDALDAGDDDDEESGVLDLAGSLVLMVPMVEALLGSDEDPSPEECGVLAHMLSFPVVPELVLICTAFGRRIAEEHLREMVRTNKRVIQRGATTAAEIDAIHSERSRVYERTAQMLWGKVRRQPDEERLVSLARILRRVASHLPHNMRCETFSMLGWIFWARGKRALAAAYSEEGRCADASNLIAQFVGELIDVVASPQWLDRKAR</sequence>
<organism evidence="1 2">
    <name type="scientific">Microbacterium sorbitolivorans</name>
    <dbReference type="NCBI Taxonomy" id="1867410"/>
    <lineage>
        <taxon>Bacteria</taxon>
        <taxon>Bacillati</taxon>
        <taxon>Actinomycetota</taxon>
        <taxon>Actinomycetes</taxon>
        <taxon>Micrococcales</taxon>
        <taxon>Microbacteriaceae</taxon>
        <taxon>Microbacterium</taxon>
    </lineage>
</organism>
<accession>A0A367Y5T8</accession>
<dbReference type="OrthoDB" id="5082362at2"/>
<evidence type="ECO:0000313" key="1">
    <source>
        <dbReference type="EMBL" id="RCK61207.1"/>
    </source>
</evidence>
<proteinExistence type="predicted"/>
<evidence type="ECO:0000313" key="2">
    <source>
        <dbReference type="Proteomes" id="UP000253508"/>
    </source>
</evidence>
<dbReference type="Proteomes" id="UP000253508">
    <property type="component" value="Unassembled WGS sequence"/>
</dbReference>
<dbReference type="AlphaFoldDB" id="A0A367Y5T8"/>
<reference evidence="1 2" key="1">
    <citation type="submission" date="2018-07" db="EMBL/GenBank/DDBJ databases">
        <title>Microbacterium endoborsara sp. nov., a novel actinobacterium isolated from Borszczowia aralocaspica.</title>
        <authorList>
            <person name="An D."/>
        </authorList>
    </citation>
    <scope>NUCLEOTIDE SEQUENCE [LARGE SCALE GENOMIC DNA]</scope>
    <source>
        <strain evidence="1 2">C1.15228</strain>
    </source>
</reference>
<comment type="caution">
    <text evidence="1">The sequence shown here is derived from an EMBL/GenBank/DDBJ whole genome shotgun (WGS) entry which is preliminary data.</text>
</comment>
<protein>
    <recommendedName>
        <fullName evidence="3">DUF4192 family protein</fullName>
    </recommendedName>
</protein>
<name>A0A367Y5T8_9MICO</name>